<dbReference type="InterPro" id="IPR020568">
    <property type="entry name" value="Ribosomal_Su5_D2-typ_SF"/>
</dbReference>
<dbReference type="Pfam" id="PF09186">
    <property type="entry name" value="DUF1949"/>
    <property type="match status" value="1"/>
</dbReference>
<dbReference type="InterPro" id="IPR001498">
    <property type="entry name" value="Impact_N"/>
</dbReference>
<dbReference type="PANTHER" id="PTHR16301:SF20">
    <property type="entry name" value="IMPACT FAMILY MEMBER YIGZ"/>
    <property type="match status" value="1"/>
</dbReference>
<evidence type="ECO:0000313" key="3">
    <source>
        <dbReference type="Proteomes" id="UP000265562"/>
    </source>
</evidence>
<name>A0A385Q2D6_9FIRM</name>
<dbReference type="InterPro" id="IPR015796">
    <property type="entry name" value="Impact_YigZ-like"/>
</dbReference>
<dbReference type="NCBIfam" id="TIGR00257">
    <property type="entry name" value="IMPACT_YIGZ"/>
    <property type="match status" value="1"/>
</dbReference>
<evidence type="ECO:0000256" key="1">
    <source>
        <dbReference type="ARBA" id="ARBA00007665"/>
    </source>
</evidence>
<sequence length="222" mass="25331">MRIILEACEAEIVEKKSRFIANIAMVNSEEEALEFIEKIKKKYYDARHNCYAYIIGEDGNKKKCSDDGEPQRSAGMPMMEVIQNQGYFDIVAVVTRYFGGTLLGVGGLIRAYQGAVIEALSKGKIGEINSGVRVKYKFGYDFYGKIKYIAESENVVIEDTIFDDMVTISLIFKSEECEKLQKKLIEETNANIEQLLLEEIKYITVDDKWYGEYGDTISIREK</sequence>
<dbReference type="AlphaFoldDB" id="A0A385Q2D6"/>
<dbReference type="PANTHER" id="PTHR16301">
    <property type="entry name" value="IMPACT-RELATED"/>
    <property type="match status" value="1"/>
</dbReference>
<dbReference type="Proteomes" id="UP000265562">
    <property type="component" value="Chromosome"/>
</dbReference>
<dbReference type="GO" id="GO:0005737">
    <property type="term" value="C:cytoplasm"/>
    <property type="evidence" value="ECO:0007669"/>
    <property type="project" value="TreeGrafter"/>
</dbReference>
<gene>
    <name evidence="2" type="ORF">D4A81_11585</name>
</gene>
<dbReference type="InterPro" id="IPR023582">
    <property type="entry name" value="Impact"/>
</dbReference>
<dbReference type="RefSeq" id="WP_111524272.1">
    <property type="nucleotide sequence ID" value="NZ_CP032364.1"/>
</dbReference>
<protein>
    <submittedName>
        <fullName evidence="2">YigZ family protein</fullName>
    </submittedName>
</protein>
<keyword evidence="3" id="KW-1185">Reference proteome</keyword>
<dbReference type="SUPFAM" id="SSF54980">
    <property type="entry name" value="EF-G C-terminal domain-like"/>
    <property type="match status" value="1"/>
</dbReference>
<dbReference type="KEGG" id="lua:D4A81_11585"/>
<dbReference type="InterPro" id="IPR036956">
    <property type="entry name" value="Impact_N_sf"/>
</dbReference>
<dbReference type="SUPFAM" id="SSF54211">
    <property type="entry name" value="Ribosomal protein S5 domain 2-like"/>
    <property type="match status" value="1"/>
</dbReference>
<dbReference type="EMBL" id="CP032364">
    <property type="protein sequence ID" value="AYB00503.1"/>
    <property type="molecule type" value="Genomic_DNA"/>
</dbReference>
<organism evidence="2 3">
    <name type="scientific">Lachnoanaerobaculum umeaense</name>
    <dbReference type="NCBI Taxonomy" id="617123"/>
    <lineage>
        <taxon>Bacteria</taxon>
        <taxon>Bacillati</taxon>
        <taxon>Bacillota</taxon>
        <taxon>Clostridia</taxon>
        <taxon>Lachnospirales</taxon>
        <taxon>Lachnospiraceae</taxon>
        <taxon>Lachnoanaerobaculum</taxon>
    </lineage>
</organism>
<accession>A0A385Q2D6</accession>
<reference evidence="2 3" key="1">
    <citation type="submission" date="2018-09" db="EMBL/GenBank/DDBJ databases">
        <title>Genome sequencing of Lachnoanaerobaculum umeaense DSM 23576.</title>
        <authorList>
            <person name="Kook J.-K."/>
            <person name="Park S.-N."/>
            <person name="Lim Y.K."/>
        </authorList>
    </citation>
    <scope>NUCLEOTIDE SEQUENCE [LARGE SCALE GENOMIC DNA]</scope>
    <source>
        <strain evidence="3">DSM 23576 \ CCUG 58757</strain>
    </source>
</reference>
<dbReference type="InterPro" id="IPR035647">
    <property type="entry name" value="EFG_III/V"/>
</dbReference>
<dbReference type="InterPro" id="IPR015269">
    <property type="entry name" value="UPF0029_Impact_C"/>
</dbReference>
<dbReference type="OrthoDB" id="9813771at2"/>
<dbReference type="GO" id="GO:0006446">
    <property type="term" value="P:regulation of translational initiation"/>
    <property type="evidence" value="ECO:0007669"/>
    <property type="project" value="TreeGrafter"/>
</dbReference>
<dbReference type="Gene3D" id="3.30.230.30">
    <property type="entry name" value="Impact, N-terminal domain"/>
    <property type="match status" value="1"/>
</dbReference>
<proteinExistence type="inferred from homology"/>
<comment type="similarity">
    <text evidence="1">Belongs to the IMPACT family.</text>
</comment>
<dbReference type="Pfam" id="PF01205">
    <property type="entry name" value="Impact_N"/>
    <property type="match status" value="1"/>
</dbReference>
<evidence type="ECO:0000313" key="2">
    <source>
        <dbReference type="EMBL" id="AYB00503.1"/>
    </source>
</evidence>